<dbReference type="EMBL" id="AP022606">
    <property type="protein sequence ID" value="BBZ09818.1"/>
    <property type="molecule type" value="Genomic_DNA"/>
</dbReference>
<reference evidence="1" key="2">
    <citation type="submission" date="2020-02" db="EMBL/GenBank/DDBJ databases">
        <authorList>
            <person name="Matsumoto Y."/>
            <person name="Kinjo T."/>
            <person name="Motooka D."/>
            <person name="Nabeya D."/>
            <person name="Jung N."/>
            <person name="Uechi K."/>
            <person name="Horii T."/>
            <person name="Iida T."/>
            <person name="Fujita J."/>
            <person name="Nakamura S."/>
        </authorList>
    </citation>
    <scope>NUCLEOTIDE SEQUENCE</scope>
    <source>
        <strain evidence="1">JCM 12687</strain>
    </source>
</reference>
<gene>
    <name evidence="1" type="ORF">MBRA_00130</name>
    <name evidence="2" type="ORF">MBRA_00840</name>
</gene>
<organism evidence="2 3">
    <name type="scientific">Mycobacterium branderi</name>
    <dbReference type="NCBI Taxonomy" id="43348"/>
    <lineage>
        <taxon>Bacteria</taxon>
        <taxon>Bacillati</taxon>
        <taxon>Actinomycetota</taxon>
        <taxon>Actinomycetes</taxon>
        <taxon>Mycobacteriales</taxon>
        <taxon>Mycobacteriaceae</taxon>
        <taxon>Mycobacterium</taxon>
    </lineage>
</organism>
<name>A0ABM7KFW7_9MYCO</name>
<protein>
    <submittedName>
        <fullName evidence="2">Uncharacterized protein</fullName>
    </submittedName>
</protein>
<evidence type="ECO:0000313" key="1">
    <source>
        <dbReference type="EMBL" id="BBZ09818.1"/>
    </source>
</evidence>
<evidence type="ECO:0000313" key="3">
    <source>
        <dbReference type="Proteomes" id="UP000467379"/>
    </source>
</evidence>
<dbReference type="Proteomes" id="UP000467379">
    <property type="component" value="Chromosome"/>
</dbReference>
<sequence>MTLDRVLDARTRAGLPPTPPCSTCGAPAIGYISWRDGHFAAWCRNHIDTPQQTSLMDGAS</sequence>
<reference evidence="2 3" key="1">
    <citation type="journal article" date="2019" name="Emerg. Microbes Infect.">
        <title>Comprehensive subspecies identification of 175 nontuberculous mycobacteria species based on 7547 genomic profiles.</title>
        <authorList>
            <person name="Matsumoto Y."/>
            <person name="Kinjo T."/>
            <person name="Motooka D."/>
            <person name="Nabeya D."/>
            <person name="Jung N."/>
            <person name="Uechi K."/>
            <person name="Horii T."/>
            <person name="Iida T."/>
            <person name="Fujita J."/>
            <person name="Nakamura S."/>
        </authorList>
    </citation>
    <scope>NUCLEOTIDE SEQUENCE [LARGE SCALE GENOMIC DNA]</scope>
    <source>
        <strain evidence="2 3">JCM 12687</strain>
    </source>
</reference>
<evidence type="ECO:0000313" key="2">
    <source>
        <dbReference type="EMBL" id="BBZ09889.1"/>
    </source>
</evidence>
<reference evidence="2" key="3">
    <citation type="submission" date="2020-02" db="EMBL/GenBank/DDBJ databases">
        <authorList>
            <person name="Matsumoto Y."/>
            <person name="Motooka D."/>
            <person name="Nakamura S."/>
        </authorList>
    </citation>
    <scope>NUCLEOTIDE SEQUENCE</scope>
    <source>
        <strain evidence="2">JCM 12687</strain>
    </source>
</reference>
<accession>A0ABM7KFW7</accession>
<proteinExistence type="predicted"/>
<dbReference type="RefSeq" id="WP_163659459.1">
    <property type="nucleotide sequence ID" value="NZ_AP022606.1"/>
</dbReference>
<keyword evidence="3" id="KW-1185">Reference proteome</keyword>
<dbReference type="EMBL" id="AP022606">
    <property type="protein sequence ID" value="BBZ09889.1"/>
    <property type="molecule type" value="Genomic_DNA"/>
</dbReference>